<sequence length="54" mass="6536">MTVLQTMKTARKVIEKENTVGMQSLFSRDNCLKIFQIDRRMYREKKEDLRLLQT</sequence>
<protein>
    <submittedName>
        <fullName evidence="1">Uncharacterized protein</fullName>
    </submittedName>
</protein>
<dbReference type="HOGENOM" id="CLU_3040570_0_0_10"/>
<reference evidence="1 2" key="1">
    <citation type="submission" date="2013-08" db="EMBL/GenBank/DDBJ databases">
        <authorList>
            <person name="Weinstock G."/>
            <person name="Sodergren E."/>
            <person name="Wylie T."/>
            <person name="Fulton L."/>
            <person name="Fulton R."/>
            <person name="Fronick C."/>
            <person name="O'Laughlin M."/>
            <person name="Godfrey J."/>
            <person name="Miner T."/>
            <person name="Herter B."/>
            <person name="Appelbaum E."/>
            <person name="Cordes M."/>
            <person name="Lek S."/>
            <person name="Wollam A."/>
            <person name="Pepin K.H."/>
            <person name="Palsikar V.B."/>
            <person name="Mitreva M."/>
            <person name="Wilson R.K."/>
        </authorList>
    </citation>
    <scope>NUCLEOTIDE SEQUENCE [LARGE SCALE GENOMIC DNA]</scope>
    <source>
        <strain evidence="1 2">F0041</strain>
    </source>
</reference>
<dbReference type="EMBL" id="AWSV01000086">
    <property type="protein sequence ID" value="ERI85593.1"/>
    <property type="molecule type" value="Genomic_DNA"/>
</dbReference>
<evidence type="ECO:0000313" key="1">
    <source>
        <dbReference type="EMBL" id="ERI85593.1"/>
    </source>
</evidence>
<proteinExistence type="predicted"/>
<evidence type="ECO:0000313" key="2">
    <source>
        <dbReference type="Proteomes" id="UP000016496"/>
    </source>
</evidence>
<dbReference type="Proteomes" id="UP000016496">
    <property type="component" value="Unassembled WGS sequence"/>
</dbReference>
<dbReference type="AlphaFoldDB" id="U2CNE8"/>
<name>U2CNE8_9BACE</name>
<comment type="caution">
    <text evidence="1">The sequence shown here is derived from an EMBL/GenBank/DDBJ whole genome shotgun (WGS) entry which is preliminary data.</text>
</comment>
<organism evidence="1 2">
    <name type="scientific">Bacteroides pyogenes F0041</name>
    <dbReference type="NCBI Taxonomy" id="1321819"/>
    <lineage>
        <taxon>Bacteria</taxon>
        <taxon>Pseudomonadati</taxon>
        <taxon>Bacteroidota</taxon>
        <taxon>Bacteroidia</taxon>
        <taxon>Bacteroidales</taxon>
        <taxon>Bacteroidaceae</taxon>
        <taxon>Bacteroides</taxon>
    </lineage>
</organism>
<accession>U2CNE8</accession>
<gene>
    <name evidence="1" type="ORF">HMPREF1981_01575</name>
</gene>